<evidence type="ECO:0000313" key="5">
    <source>
        <dbReference type="EMBL" id="RLN67842.1"/>
    </source>
</evidence>
<evidence type="ECO:0000259" key="4">
    <source>
        <dbReference type="Pfam" id="PF01494"/>
    </source>
</evidence>
<dbReference type="SUPFAM" id="SSF51905">
    <property type="entry name" value="FAD/NAD(P)-binding domain"/>
    <property type="match status" value="1"/>
</dbReference>
<dbReference type="PANTHER" id="PTHR46720">
    <property type="entry name" value="HYDROXYLASE, PUTATIVE (AFU_ORTHOLOGUE AFUA_3G01460)-RELATED"/>
    <property type="match status" value="1"/>
</dbReference>
<dbReference type="GO" id="GO:0044550">
    <property type="term" value="P:secondary metabolite biosynthetic process"/>
    <property type="evidence" value="ECO:0007669"/>
    <property type="project" value="UniProtKB-ARBA"/>
</dbReference>
<dbReference type="EMBL" id="MBDO02000019">
    <property type="protein sequence ID" value="RLN67842.1"/>
    <property type="molecule type" value="Genomic_DNA"/>
</dbReference>
<proteinExistence type="predicted"/>
<evidence type="ECO:0000313" key="6">
    <source>
        <dbReference type="EMBL" id="RLN71060.1"/>
    </source>
</evidence>
<name>A0A3F2S1C7_9STRA</name>
<dbReference type="InterPro" id="IPR051104">
    <property type="entry name" value="FAD_monoxygenase"/>
</dbReference>
<protein>
    <recommendedName>
        <fullName evidence="4">FAD-binding domain-containing protein</fullName>
    </recommendedName>
</protein>
<dbReference type="Gene3D" id="3.50.50.60">
    <property type="entry name" value="FAD/NAD(P)-binding domain"/>
    <property type="match status" value="1"/>
</dbReference>
<dbReference type="AlphaFoldDB" id="A0A3F2S1C7"/>
<dbReference type="EMBL" id="MBAD02000147">
    <property type="protein sequence ID" value="RLN71060.1"/>
    <property type="molecule type" value="Genomic_DNA"/>
</dbReference>
<sequence>MTALCEASSSSFQEYLGPLVNTNTNASLSRHTSHIAMVQNSSHDYDIAIVGGGIAGATLAVGLVRNNIPVTLYESAKAFGEIGAGIALTTNAVRAMELLAPDVKRGFDRVGTFNLSTAKKNVWFDFRKGVGTKGDNADDGAGELITSVETPAGSAYVHRAHFLDEMVKLIPEDVAKFDKRLQDIETLPDGNVKLKFVDGTEAVHSAVVGCDGVKSRTRKVVLGENDPAASAVFSGKYAYRGLIPMHKAAELLGDEVARNSQMYFGYHGHVLTFPIQHGDIMNVVAFASKDEWKDPNWVVNTTKEDLAKDFAGFSKNVRDIISMMQNTDIWALFEHLPSHTYTRDRMLVIGDAAHATTPHHGSGAAMAIEDAFVLSSLLTDVHHASDLKAAFQAFEKVRLYRTQKLVATSHEAGKLYDFELPDHEDDVEKIRVNLQKRMRWIWEEDLEQEVVDAKTFFKTAAKEKY</sequence>
<keyword evidence="2" id="KW-0274">FAD</keyword>
<gene>
    <name evidence="6" type="ORF">BBJ29_006810</name>
    <name evidence="5" type="ORF">BBP00_00001425</name>
</gene>
<evidence type="ECO:0000313" key="8">
    <source>
        <dbReference type="Proteomes" id="UP000284657"/>
    </source>
</evidence>
<dbReference type="InterPro" id="IPR036188">
    <property type="entry name" value="FAD/NAD-bd_sf"/>
</dbReference>
<evidence type="ECO:0000313" key="7">
    <source>
        <dbReference type="Proteomes" id="UP000277300"/>
    </source>
</evidence>
<dbReference type="OrthoDB" id="417877at2759"/>
<dbReference type="FunFam" id="3.50.50.60:FF:000153">
    <property type="entry name" value="Salicylate hydroxylase, putative"/>
    <property type="match status" value="1"/>
</dbReference>
<accession>A0A3F2S1C7</accession>
<dbReference type="GO" id="GO:0071949">
    <property type="term" value="F:FAD binding"/>
    <property type="evidence" value="ECO:0007669"/>
    <property type="project" value="InterPro"/>
</dbReference>
<keyword evidence="3" id="KW-0560">Oxidoreductase</keyword>
<evidence type="ECO:0000256" key="2">
    <source>
        <dbReference type="ARBA" id="ARBA00022827"/>
    </source>
</evidence>
<dbReference type="GO" id="GO:0016491">
    <property type="term" value="F:oxidoreductase activity"/>
    <property type="evidence" value="ECO:0007669"/>
    <property type="project" value="UniProtKB-KW"/>
</dbReference>
<dbReference type="Proteomes" id="UP000277300">
    <property type="component" value="Unassembled WGS sequence"/>
</dbReference>
<dbReference type="PRINTS" id="PR00420">
    <property type="entry name" value="RNGMNOXGNASE"/>
</dbReference>
<feature type="domain" description="FAD-binding" evidence="4">
    <location>
        <begin position="202"/>
        <end position="407"/>
    </location>
</feature>
<keyword evidence="1" id="KW-0285">Flavoprotein</keyword>
<reference evidence="7 8" key="1">
    <citation type="submission" date="2018-07" db="EMBL/GenBank/DDBJ databases">
        <title>Genome sequencing of oomycete isolates from Chile give support for New Zealand origin for Phytophthora kernoviae and make available the first Nothophytophthora sp. genome.</title>
        <authorList>
            <person name="Studholme D.J."/>
            <person name="Sanfuentes E."/>
            <person name="Panda P."/>
            <person name="Hill R."/>
            <person name="Sambles C."/>
            <person name="Grant M."/>
            <person name="Williams N.M."/>
            <person name="Mcdougal R.L."/>
        </authorList>
    </citation>
    <scope>NUCLEOTIDE SEQUENCE [LARGE SCALE GENOMIC DNA]</scope>
    <source>
        <strain evidence="5">Chile6</strain>
        <strain evidence="6">Chile7</strain>
    </source>
</reference>
<dbReference type="Proteomes" id="UP000284657">
    <property type="component" value="Unassembled WGS sequence"/>
</dbReference>
<dbReference type="Pfam" id="PF01494">
    <property type="entry name" value="FAD_binding_3"/>
    <property type="match status" value="1"/>
</dbReference>
<evidence type="ECO:0000256" key="1">
    <source>
        <dbReference type="ARBA" id="ARBA00022630"/>
    </source>
</evidence>
<evidence type="ECO:0000256" key="3">
    <source>
        <dbReference type="ARBA" id="ARBA00023002"/>
    </source>
</evidence>
<dbReference type="InterPro" id="IPR002938">
    <property type="entry name" value="FAD-bd"/>
</dbReference>
<comment type="caution">
    <text evidence="5">The sequence shown here is derived from an EMBL/GenBank/DDBJ whole genome shotgun (WGS) entry which is preliminary data.</text>
</comment>
<organism evidence="5 7">
    <name type="scientific">Phytophthora kernoviae</name>
    <dbReference type="NCBI Taxonomy" id="325452"/>
    <lineage>
        <taxon>Eukaryota</taxon>
        <taxon>Sar</taxon>
        <taxon>Stramenopiles</taxon>
        <taxon>Oomycota</taxon>
        <taxon>Peronosporomycetes</taxon>
        <taxon>Peronosporales</taxon>
        <taxon>Peronosporaceae</taxon>
        <taxon>Phytophthora</taxon>
    </lineage>
</organism>
<dbReference type="PANTHER" id="PTHR46720:SF3">
    <property type="entry name" value="FAD-BINDING DOMAIN-CONTAINING PROTEIN-RELATED"/>
    <property type="match status" value="1"/>
</dbReference>
<dbReference type="SUPFAM" id="SSF54373">
    <property type="entry name" value="FAD-linked reductases, C-terminal domain"/>
    <property type="match status" value="1"/>
</dbReference>